<evidence type="ECO:0000256" key="7">
    <source>
        <dbReference type="ARBA" id="ARBA00022777"/>
    </source>
</evidence>
<sequence length="481" mass="55342">MHDIFPLMTVILVYFLYGLAFFSMGLFIFALRIRFGNLTLAKPLLWLGLFGIVHGFAEWGMMFISIQEVYRVAFELLYYQRVVEIFFIALSFAFLLQFSVSLHVHTQGGSPKLHLLSISLFLLWLLIFLFFRYLIPTDNPFWWIRFSEIGSRYLLALPGAIWAGLVILQQKTEWEQIVRRKLSFHVYGAALAFLLYGFVGGLVVPPAPFFPASVINTQIFYEIFRIPVPIFRAFCGLAMAYFTIHILSLFNAEMHRRLDEAERKQTLSSERERISQNLHDGVIQNLYGIGLVLENTRYLLEEKEKEKIAQESLDRVMGHLNSIIVEIRLFVHDLRPLRIIKGTLIDIIEERLMFFRKASSLSIRYKILGAEPTFLSTQLKENILLIVNESITNVLRHAKASEINVMIAFGDEIHLQIQDDGVGIPSKQRLGFGITSMEERALRLGGHLEVISPPEGGTLIEAFFPYRDGKESKSDSRHDSR</sequence>
<feature type="transmembrane region" description="Helical" evidence="11">
    <location>
        <begin position="113"/>
        <end position="135"/>
    </location>
</feature>
<evidence type="ECO:0000256" key="4">
    <source>
        <dbReference type="ARBA" id="ARBA00022475"/>
    </source>
</evidence>
<feature type="transmembrane region" description="Helical" evidence="11">
    <location>
        <begin position="150"/>
        <end position="168"/>
    </location>
</feature>
<evidence type="ECO:0000256" key="9">
    <source>
        <dbReference type="ARBA" id="ARBA00023012"/>
    </source>
</evidence>
<accession>A0A6I0F5Q3</accession>
<comment type="catalytic activity">
    <reaction evidence="1">
        <text>ATP + protein L-histidine = ADP + protein N-phospho-L-histidine.</text>
        <dbReference type="EC" id="2.7.13.3"/>
    </reaction>
</comment>
<gene>
    <name evidence="13" type="ORF">F9B85_00995</name>
</gene>
<dbReference type="Gene3D" id="3.30.565.10">
    <property type="entry name" value="Histidine kinase-like ATPase, C-terminal domain"/>
    <property type="match status" value="1"/>
</dbReference>
<dbReference type="EC" id="2.7.13.3" evidence="3"/>
<organism evidence="13 14">
    <name type="scientific">Heliorestis acidaminivorans</name>
    <dbReference type="NCBI Taxonomy" id="553427"/>
    <lineage>
        <taxon>Bacteria</taxon>
        <taxon>Bacillati</taxon>
        <taxon>Bacillota</taxon>
        <taxon>Clostridia</taxon>
        <taxon>Eubacteriales</taxon>
        <taxon>Heliobacteriaceae</taxon>
        <taxon>Heliorestis</taxon>
    </lineage>
</organism>
<dbReference type="InterPro" id="IPR011712">
    <property type="entry name" value="Sig_transdc_His_kin_sub3_dim/P"/>
</dbReference>
<evidence type="ECO:0000256" key="6">
    <source>
        <dbReference type="ARBA" id="ARBA00022692"/>
    </source>
</evidence>
<dbReference type="GO" id="GO:0046983">
    <property type="term" value="F:protein dimerization activity"/>
    <property type="evidence" value="ECO:0007669"/>
    <property type="project" value="InterPro"/>
</dbReference>
<dbReference type="PANTHER" id="PTHR24421:SF37">
    <property type="entry name" value="SENSOR HISTIDINE KINASE NARS"/>
    <property type="match status" value="1"/>
</dbReference>
<keyword evidence="6 11" id="KW-0812">Transmembrane</keyword>
<dbReference type="InterPro" id="IPR050482">
    <property type="entry name" value="Sensor_HK_TwoCompSys"/>
</dbReference>
<feature type="transmembrane region" description="Helical" evidence="11">
    <location>
        <begin position="6"/>
        <end position="31"/>
    </location>
</feature>
<dbReference type="GO" id="GO:0000155">
    <property type="term" value="F:phosphorelay sensor kinase activity"/>
    <property type="evidence" value="ECO:0007669"/>
    <property type="project" value="InterPro"/>
</dbReference>
<dbReference type="GO" id="GO:0005886">
    <property type="term" value="C:plasma membrane"/>
    <property type="evidence" value="ECO:0007669"/>
    <property type="project" value="UniProtKB-SubCell"/>
</dbReference>
<dbReference type="Gene3D" id="1.20.5.1930">
    <property type="match status" value="1"/>
</dbReference>
<evidence type="ECO:0000256" key="10">
    <source>
        <dbReference type="ARBA" id="ARBA00023136"/>
    </source>
</evidence>
<feature type="transmembrane region" description="Helical" evidence="11">
    <location>
        <begin position="43"/>
        <end position="66"/>
    </location>
</feature>
<evidence type="ECO:0000256" key="5">
    <source>
        <dbReference type="ARBA" id="ARBA00022679"/>
    </source>
</evidence>
<keyword evidence="9" id="KW-0902">Two-component regulatory system</keyword>
<proteinExistence type="predicted"/>
<keyword evidence="14" id="KW-1185">Reference proteome</keyword>
<evidence type="ECO:0000256" key="11">
    <source>
        <dbReference type="SAM" id="Phobius"/>
    </source>
</evidence>
<evidence type="ECO:0000259" key="12">
    <source>
        <dbReference type="SMART" id="SM00387"/>
    </source>
</evidence>
<dbReference type="RefSeq" id="WP_151617748.1">
    <property type="nucleotide sequence ID" value="NZ_WBXO01000001.1"/>
</dbReference>
<keyword evidence="5" id="KW-0808">Transferase</keyword>
<dbReference type="InterPro" id="IPR036890">
    <property type="entry name" value="HATPase_C_sf"/>
</dbReference>
<comment type="subcellular location">
    <subcellularLocation>
        <location evidence="2">Cell membrane</location>
        <topology evidence="2">Multi-pass membrane protein</topology>
    </subcellularLocation>
</comment>
<keyword evidence="7 13" id="KW-0418">Kinase</keyword>
<name>A0A6I0F5Q3_9FIRM</name>
<dbReference type="SUPFAM" id="SSF55874">
    <property type="entry name" value="ATPase domain of HSP90 chaperone/DNA topoisomerase II/histidine kinase"/>
    <property type="match status" value="1"/>
</dbReference>
<dbReference type="AlphaFoldDB" id="A0A6I0F5Q3"/>
<keyword evidence="10 11" id="KW-0472">Membrane</keyword>
<evidence type="ECO:0000313" key="13">
    <source>
        <dbReference type="EMBL" id="KAB2954302.1"/>
    </source>
</evidence>
<dbReference type="EMBL" id="WBXO01000001">
    <property type="protein sequence ID" value="KAB2954302.1"/>
    <property type="molecule type" value="Genomic_DNA"/>
</dbReference>
<dbReference type="OrthoDB" id="9781904at2"/>
<feature type="transmembrane region" description="Helical" evidence="11">
    <location>
        <begin position="230"/>
        <end position="250"/>
    </location>
</feature>
<evidence type="ECO:0000313" key="14">
    <source>
        <dbReference type="Proteomes" id="UP000468766"/>
    </source>
</evidence>
<dbReference type="Pfam" id="PF02518">
    <property type="entry name" value="HATPase_c"/>
    <property type="match status" value="1"/>
</dbReference>
<dbReference type="InterPro" id="IPR003594">
    <property type="entry name" value="HATPase_dom"/>
</dbReference>
<comment type="caution">
    <text evidence="13">The sequence shown here is derived from an EMBL/GenBank/DDBJ whole genome shotgun (WGS) entry which is preliminary data.</text>
</comment>
<evidence type="ECO:0000256" key="8">
    <source>
        <dbReference type="ARBA" id="ARBA00022989"/>
    </source>
</evidence>
<feature type="transmembrane region" description="Helical" evidence="11">
    <location>
        <begin position="78"/>
        <end position="101"/>
    </location>
</feature>
<dbReference type="CDD" id="cd16917">
    <property type="entry name" value="HATPase_UhpB-NarQ-NarX-like"/>
    <property type="match status" value="1"/>
</dbReference>
<dbReference type="PANTHER" id="PTHR24421">
    <property type="entry name" value="NITRATE/NITRITE SENSOR PROTEIN NARX-RELATED"/>
    <property type="match status" value="1"/>
</dbReference>
<feature type="transmembrane region" description="Helical" evidence="11">
    <location>
        <begin position="189"/>
        <end position="210"/>
    </location>
</feature>
<keyword evidence="8 11" id="KW-1133">Transmembrane helix</keyword>
<protein>
    <recommendedName>
        <fullName evidence="3">histidine kinase</fullName>
        <ecNumber evidence="3">2.7.13.3</ecNumber>
    </recommendedName>
</protein>
<dbReference type="Pfam" id="PF07730">
    <property type="entry name" value="HisKA_3"/>
    <property type="match status" value="1"/>
</dbReference>
<dbReference type="Proteomes" id="UP000468766">
    <property type="component" value="Unassembled WGS sequence"/>
</dbReference>
<reference evidence="13 14" key="1">
    <citation type="submission" date="2019-10" db="EMBL/GenBank/DDBJ databases">
        <title>Whole-genome sequence of the extremophile Heliorestis acidaminivorans DSM 24790.</title>
        <authorList>
            <person name="Kyndt J.A."/>
            <person name="Meyer T.E."/>
        </authorList>
    </citation>
    <scope>NUCLEOTIDE SEQUENCE [LARGE SCALE GENOMIC DNA]</scope>
    <source>
        <strain evidence="13 14">DSM 24790</strain>
    </source>
</reference>
<evidence type="ECO:0000256" key="2">
    <source>
        <dbReference type="ARBA" id="ARBA00004651"/>
    </source>
</evidence>
<dbReference type="SMART" id="SM00387">
    <property type="entry name" value="HATPase_c"/>
    <property type="match status" value="1"/>
</dbReference>
<keyword evidence="4" id="KW-1003">Cell membrane</keyword>
<evidence type="ECO:0000256" key="3">
    <source>
        <dbReference type="ARBA" id="ARBA00012438"/>
    </source>
</evidence>
<feature type="domain" description="Histidine kinase/HSP90-like ATPase" evidence="12">
    <location>
        <begin position="378"/>
        <end position="468"/>
    </location>
</feature>
<evidence type="ECO:0000256" key="1">
    <source>
        <dbReference type="ARBA" id="ARBA00000085"/>
    </source>
</evidence>